<dbReference type="Gramene" id="GBG76977">
    <property type="protein sequence ID" value="GBG76977"/>
    <property type="gene ID" value="CBR_g23308"/>
</dbReference>
<feature type="compositionally biased region" description="Basic and acidic residues" evidence="2">
    <location>
        <begin position="1232"/>
        <end position="1243"/>
    </location>
</feature>
<feature type="compositionally biased region" description="Basic and acidic residues" evidence="2">
    <location>
        <begin position="373"/>
        <end position="389"/>
    </location>
</feature>
<dbReference type="Pfam" id="PF00125">
    <property type="entry name" value="Histone"/>
    <property type="match status" value="1"/>
</dbReference>
<dbReference type="Gene3D" id="1.10.20.10">
    <property type="entry name" value="Histone, subunit A"/>
    <property type="match status" value="1"/>
</dbReference>
<feature type="region of interest" description="Disordered" evidence="2">
    <location>
        <begin position="200"/>
        <end position="259"/>
    </location>
</feature>
<feature type="region of interest" description="Disordered" evidence="2">
    <location>
        <begin position="594"/>
        <end position="614"/>
    </location>
</feature>
<dbReference type="PRINTS" id="PR00622">
    <property type="entry name" value="HISTONEH3"/>
</dbReference>
<dbReference type="SUPFAM" id="SSF47113">
    <property type="entry name" value="Histone-fold"/>
    <property type="match status" value="1"/>
</dbReference>
<feature type="domain" description="Core Histone H2A/H2B/H3" evidence="3">
    <location>
        <begin position="264"/>
        <end position="352"/>
    </location>
</feature>
<reference evidence="4 5" key="1">
    <citation type="journal article" date="2018" name="Cell">
        <title>The Chara Genome: Secondary Complexity and Implications for Plant Terrestrialization.</title>
        <authorList>
            <person name="Nishiyama T."/>
            <person name="Sakayama H."/>
            <person name="Vries J.D."/>
            <person name="Buschmann H."/>
            <person name="Saint-Marcoux D."/>
            <person name="Ullrich K.K."/>
            <person name="Haas F.B."/>
            <person name="Vanderstraeten L."/>
            <person name="Becker D."/>
            <person name="Lang D."/>
            <person name="Vosolsobe S."/>
            <person name="Rombauts S."/>
            <person name="Wilhelmsson P.K.I."/>
            <person name="Janitza P."/>
            <person name="Kern R."/>
            <person name="Heyl A."/>
            <person name="Rumpler F."/>
            <person name="Villalobos L.I.A.C."/>
            <person name="Clay J.M."/>
            <person name="Skokan R."/>
            <person name="Toyoda A."/>
            <person name="Suzuki Y."/>
            <person name="Kagoshima H."/>
            <person name="Schijlen E."/>
            <person name="Tajeshwar N."/>
            <person name="Catarino B."/>
            <person name="Hetherington A.J."/>
            <person name="Saltykova A."/>
            <person name="Bonnot C."/>
            <person name="Breuninger H."/>
            <person name="Symeonidi A."/>
            <person name="Radhakrishnan G.V."/>
            <person name="Van Nieuwerburgh F."/>
            <person name="Deforce D."/>
            <person name="Chang C."/>
            <person name="Karol K.G."/>
            <person name="Hedrich R."/>
            <person name="Ulvskov P."/>
            <person name="Glockner G."/>
            <person name="Delwiche C.F."/>
            <person name="Petrasek J."/>
            <person name="Van de Peer Y."/>
            <person name="Friml J."/>
            <person name="Beilby M."/>
            <person name="Dolan L."/>
            <person name="Kohara Y."/>
            <person name="Sugano S."/>
            <person name="Fujiyama A."/>
            <person name="Delaux P.-M."/>
            <person name="Quint M."/>
            <person name="TheiBen G."/>
            <person name="Hagemann M."/>
            <person name="Harholt J."/>
            <person name="Dunand C."/>
            <person name="Zachgo S."/>
            <person name="Langdale J."/>
            <person name="Maumus F."/>
            <person name="Straeten D.V.D."/>
            <person name="Gould S.B."/>
            <person name="Rensing S.A."/>
        </authorList>
    </citation>
    <scope>NUCLEOTIDE SEQUENCE [LARGE SCALE GENOMIC DNA]</scope>
    <source>
        <strain evidence="4 5">S276</strain>
    </source>
</reference>
<comment type="similarity">
    <text evidence="1">Belongs to the histone H3 family.</text>
</comment>
<feature type="compositionally biased region" description="Basic and acidic residues" evidence="2">
    <location>
        <begin position="168"/>
        <end position="177"/>
    </location>
</feature>
<accession>A0A388L3V5</accession>
<protein>
    <recommendedName>
        <fullName evidence="3">Core Histone H2A/H2B/H3 domain-containing protein</fullName>
    </recommendedName>
</protein>
<evidence type="ECO:0000256" key="1">
    <source>
        <dbReference type="ARBA" id="ARBA00010343"/>
    </source>
</evidence>
<evidence type="ECO:0000259" key="3">
    <source>
        <dbReference type="Pfam" id="PF00125"/>
    </source>
</evidence>
<feature type="region of interest" description="Disordered" evidence="2">
    <location>
        <begin position="160"/>
        <end position="183"/>
    </location>
</feature>
<feature type="compositionally biased region" description="Acidic residues" evidence="2">
    <location>
        <begin position="537"/>
        <end position="549"/>
    </location>
</feature>
<feature type="region of interest" description="Disordered" evidence="2">
    <location>
        <begin position="1053"/>
        <end position="1278"/>
    </location>
</feature>
<dbReference type="InterPro" id="IPR009072">
    <property type="entry name" value="Histone-fold"/>
</dbReference>
<gene>
    <name evidence="4" type="ORF">CBR_g23308</name>
</gene>
<dbReference type="GO" id="GO:0000786">
    <property type="term" value="C:nucleosome"/>
    <property type="evidence" value="ECO:0007669"/>
    <property type="project" value="InterPro"/>
</dbReference>
<dbReference type="PANTHER" id="PTHR11426">
    <property type="entry name" value="HISTONE H3"/>
    <property type="match status" value="1"/>
</dbReference>
<dbReference type="STRING" id="69332.A0A388L3V5"/>
<feature type="region of interest" description="Disordered" evidence="2">
    <location>
        <begin position="373"/>
        <end position="393"/>
    </location>
</feature>
<feature type="compositionally biased region" description="Basic residues" evidence="2">
    <location>
        <begin position="1127"/>
        <end position="1145"/>
    </location>
</feature>
<feature type="compositionally biased region" description="Basic and acidic residues" evidence="2">
    <location>
        <begin position="1163"/>
        <end position="1203"/>
    </location>
</feature>
<feature type="compositionally biased region" description="Basic residues" evidence="2">
    <location>
        <begin position="215"/>
        <end position="230"/>
    </location>
</feature>
<evidence type="ECO:0000313" key="4">
    <source>
        <dbReference type="EMBL" id="GBG76977.1"/>
    </source>
</evidence>
<comment type="caution">
    <text evidence="4">The sequence shown here is derived from an EMBL/GenBank/DDBJ whole genome shotgun (WGS) entry which is preliminary data.</text>
</comment>
<feature type="compositionally biased region" description="Acidic residues" evidence="2">
    <location>
        <begin position="1204"/>
        <end position="1216"/>
    </location>
</feature>
<dbReference type="SMART" id="SM00428">
    <property type="entry name" value="H3"/>
    <property type="match status" value="1"/>
</dbReference>
<proteinExistence type="inferred from homology"/>
<dbReference type="CDD" id="cd22911">
    <property type="entry name" value="HFD_H3"/>
    <property type="match status" value="1"/>
</dbReference>
<feature type="compositionally biased region" description="Polar residues" evidence="2">
    <location>
        <begin position="1100"/>
        <end position="1110"/>
    </location>
</feature>
<evidence type="ECO:0000256" key="2">
    <source>
        <dbReference type="SAM" id="MobiDB-lite"/>
    </source>
</evidence>
<dbReference type="GO" id="GO:0030527">
    <property type="term" value="F:structural constituent of chromatin"/>
    <property type="evidence" value="ECO:0007669"/>
    <property type="project" value="InterPro"/>
</dbReference>
<organism evidence="4 5">
    <name type="scientific">Chara braunii</name>
    <name type="common">Braun's stonewort</name>
    <dbReference type="NCBI Taxonomy" id="69332"/>
    <lineage>
        <taxon>Eukaryota</taxon>
        <taxon>Viridiplantae</taxon>
        <taxon>Streptophyta</taxon>
        <taxon>Charophyceae</taxon>
        <taxon>Charales</taxon>
        <taxon>Characeae</taxon>
        <taxon>Chara</taxon>
    </lineage>
</organism>
<dbReference type="GO" id="GO:0046982">
    <property type="term" value="F:protein heterodimerization activity"/>
    <property type="evidence" value="ECO:0007669"/>
    <property type="project" value="InterPro"/>
</dbReference>
<feature type="compositionally biased region" description="Low complexity" evidence="2">
    <location>
        <begin position="599"/>
        <end position="610"/>
    </location>
</feature>
<feature type="compositionally biased region" description="Basic and acidic residues" evidence="2">
    <location>
        <begin position="527"/>
        <end position="536"/>
    </location>
</feature>
<dbReference type="EMBL" id="BFEA01000257">
    <property type="protein sequence ID" value="GBG76977.1"/>
    <property type="molecule type" value="Genomic_DNA"/>
</dbReference>
<dbReference type="GO" id="GO:0003677">
    <property type="term" value="F:DNA binding"/>
    <property type="evidence" value="ECO:0007669"/>
    <property type="project" value="InterPro"/>
</dbReference>
<feature type="compositionally biased region" description="Basic residues" evidence="2">
    <location>
        <begin position="1153"/>
        <end position="1162"/>
    </location>
</feature>
<dbReference type="InterPro" id="IPR007125">
    <property type="entry name" value="H2A/H2B/H3"/>
</dbReference>
<feature type="region of interest" description="Disordered" evidence="2">
    <location>
        <begin position="527"/>
        <end position="564"/>
    </location>
</feature>
<dbReference type="InterPro" id="IPR000164">
    <property type="entry name" value="Histone_H3/CENP-A"/>
</dbReference>
<evidence type="ECO:0000313" key="5">
    <source>
        <dbReference type="Proteomes" id="UP000265515"/>
    </source>
</evidence>
<dbReference type="Proteomes" id="UP000265515">
    <property type="component" value="Unassembled WGS sequence"/>
</dbReference>
<name>A0A388L3V5_CHABU</name>
<keyword evidence="5" id="KW-1185">Reference proteome</keyword>
<dbReference type="InterPro" id="IPR041078">
    <property type="entry name" value="Plavaka"/>
</dbReference>
<dbReference type="Pfam" id="PF18759">
    <property type="entry name" value="Plavaka"/>
    <property type="match status" value="1"/>
</dbReference>
<sequence length="1331" mass="149132">MAVKLQTGHWLPLGWMHAGMVEQWQFLVVVARVSIFNADVKDHVLVVEHAKRCWEKIREEDCQMVCMGYDSMPDQRMWSMVEGSPGGQGQGDGENRYMAHIRRRHGCPALVGWVPAVCRMTYEQGGEMMMRFRDPLSVSFLLTYSDGLLRDIRYMVAENTRGGHRRPGQTEETRPGHQDGLSAEVEGPCGGERVAGCSAAQGDVAGPSKTAMSHSPRKVKAVVSRPRRGKTVGDKQKKNPQPVPQTGNNADAPARVHRRRRHPGMAALTEIRKLQRSTDLCIPFRPFLRVVREVVEKDITPNKGLRFQMTAVRALMEVAEAYLVANFENTNEVAIHSKRVTIQVRDMRLVDRLTKPRWVEKYQGILDERARAEDRQRRMDARQAEREGRGAGAKKRKKFMVSVAKGWDMLVEGANYELKRGAAEILVLSRIKDITQTPPQDLQELPVIVADGVEYVLLDQLCDLMNKTEDDRNVIHEALHEVTEYAVQGRDLIDFVPASAGQEIIKDLVYMDMCEGFFLGEQQLAERRDDAEHRDDAEEEEEEEYEGSDVEVSGSDVSSDEVDDDNDVYYDLKTACGQVTKGWAHAILSEDAGAEDDANGAAGDNAEPAAQPVEPFDSSRRLAALIFSARGARGGVGMSHTDVDALLSLLKDPGLSATDIAYRNSRKCFVWAGSLAETAGWKELDLRSDDWPREAHAVLWYRDWRTAFLSIMHVALQKCETVHSLEVSPPSEDNSVSGPRSGALSYHTLSIIRAHKGVDENGYSRYVIPLSLYSDKTHTDGRQKQTAYPLMMSLADHASEATLLAYLPVLHYRPRDKGWGLQSTAFRKRKVVIFHKALSTVLQAAKEASHDGITIPSTRFEDVTVHPFLLNYIQDYPERCALANVKFGVCPTCTVSKTDLDVVADFTDSRRSQTLETQLAAAVFTTDDDDVRRAAERRMAELDMHRHVKQNDLWGFYRGLSGDDPQLDYHLALQPDRMHTIEHGIFLHMIDAFRVAAFEKLLNTPQTEILKELDARLQCISERGTRTYPQLVLPVATGSDFFSREGCFEAKQNRSLKAAGKKDKFRKKSRAENKQSKEHRRSGAGPSAKTEHKRSRKSGSKVTVPSSARKISTLKERNESPPSTPVRGKRGRGAKNRPPRAPKKRSRDDRSATTHRRTKKRISYKDDRTVETIDIRGSDDRHSGPQVEEKEEHDRSAPEKSDGAEDEEPENEGDDNDSSRRQSQDTDENDDSDGKSASERTGEDQSAASERGDSPFPSRTLRREGERQARNGSDTEECVGDRQIVQHVSAAEKEDAFFTAVQATVKLAGETAEEGLRSHIAECGIRSVIGE</sequence>